<evidence type="ECO:0000313" key="1">
    <source>
        <dbReference type="EMBL" id="MBW0514249.1"/>
    </source>
</evidence>
<keyword evidence="2" id="KW-1185">Reference proteome</keyword>
<comment type="caution">
    <text evidence="1">The sequence shown here is derived from an EMBL/GenBank/DDBJ whole genome shotgun (WGS) entry which is preliminary data.</text>
</comment>
<dbReference type="AlphaFoldDB" id="A0A9Q3E3N8"/>
<protein>
    <submittedName>
        <fullName evidence="1">Uncharacterized protein</fullName>
    </submittedName>
</protein>
<dbReference type="OrthoDB" id="271433at2759"/>
<dbReference type="EMBL" id="AVOT02023901">
    <property type="protein sequence ID" value="MBW0514249.1"/>
    <property type="molecule type" value="Genomic_DNA"/>
</dbReference>
<organism evidence="1 2">
    <name type="scientific">Austropuccinia psidii MF-1</name>
    <dbReference type="NCBI Taxonomy" id="1389203"/>
    <lineage>
        <taxon>Eukaryota</taxon>
        <taxon>Fungi</taxon>
        <taxon>Dikarya</taxon>
        <taxon>Basidiomycota</taxon>
        <taxon>Pucciniomycotina</taxon>
        <taxon>Pucciniomycetes</taxon>
        <taxon>Pucciniales</taxon>
        <taxon>Sphaerophragmiaceae</taxon>
        <taxon>Austropuccinia</taxon>
    </lineage>
</organism>
<sequence length="206" mass="22353">MTQIIPPPNIHTLPVTGALLREEGVTTMSLTLLLDGCGNPTWSQVGANWSCHIFYGELAPWGVPWHPRHNTSQWPFYGLRPYPSFIGLFGQFPLHQPPDLHLLFWAGGAPYGSYGPWAVIHGPRSIGHSGPFWPNSMRPKGASQVGPKQQLGPPQLISATISLDTKVTKNLMDTILGINPIGPIFGHGPPWTNSSAMASGNHQISS</sequence>
<feature type="non-terminal residue" evidence="1">
    <location>
        <position position="1"/>
    </location>
</feature>
<evidence type="ECO:0000313" key="2">
    <source>
        <dbReference type="Proteomes" id="UP000765509"/>
    </source>
</evidence>
<dbReference type="Proteomes" id="UP000765509">
    <property type="component" value="Unassembled WGS sequence"/>
</dbReference>
<gene>
    <name evidence="1" type="ORF">O181_053964</name>
</gene>
<proteinExistence type="predicted"/>
<reference evidence="1" key="1">
    <citation type="submission" date="2021-03" db="EMBL/GenBank/DDBJ databases">
        <title>Draft genome sequence of rust myrtle Austropuccinia psidii MF-1, a brazilian biotype.</title>
        <authorList>
            <person name="Quecine M.C."/>
            <person name="Pachon D.M.R."/>
            <person name="Bonatelli M.L."/>
            <person name="Correr F.H."/>
            <person name="Franceschini L.M."/>
            <person name="Leite T.F."/>
            <person name="Margarido G.R.A."/>
            <person name="Almeida C.A."/>
            <person name="Ferrarezi J.A."/>
            <person name="Labate C.A."/>
        </authorList>
    </citation>
    <scope>NUCLEOTIDE SEQUENCE</scope>
    <source>
        <strain evidence="1">MF-1</strain>
    </source>
</reference>
<accession>A0A9Q3E3N8</accession>
<name>A0A9Q3E3N8_9BASI</name>